<name>A0A9D4S257_DREPO</name>
<accession>A0A9D4S257</accession>
<reference evidence="2" key="2">
    <citation type="submission" date="2020-11" db="EMBL/GenBank/DDBJ databases">
        <authorList>
            <person name="McCartney M.A."/>
            <person name="Auch B."/>
            <person name="Kono T."/>
            <person name="Mallez S."/>
            <person name="Becker A."/>
            <person name="Gohl D.M."/>
            <person name="Silverstein K.A.T."/>
            <person name="Koren S."/>
            <person name="Bechman K.B."/>
            <person name="Herman A."/>
            <person name="Abrahante J.E."/>
            <person name="Garbe J."/>
        </authorList>
    </citation>
    <scope>NUCLEOTIDE SEQUENCE</scope>
    <source>
        <strain evidence="2">Duluth1</strain>
        <tissue evidence="2">Whole animal</tissue>
    </source>
</reference>
<feature type="compositionally biased region" description="Basic and acidic residues" evidence="1">
    <location>
        <begin position="103"/>
        <end position="112"/>
    </location>
</feature>
<reference evidence="2" key="1">
    <citation type="journal article" date="2019" name="bioRxiv">
        <title>The Genome of the Zebra Mussel, Dreissena polymorpha: A Resource for Invasive Species Research.</title>
        <authorList>
            <person name="McCartney M.A."/>
            <person name="Auch B."/>
            <person name="Kono T."/>
            <person name="Mallez S."/>
            <person name="Zhang Y."/>
            <person name="Obille A."/>
            <person name="Becker A."/>
            <person name="Abrahante J.E."/>
            <person name="Garbe J."/>
            <person name="Badalamenti J.P."/>
            <person name="Herman A."/>
            <person name="Mangelson H."/>
            <person name="Liachko I."/>
            <person name="Sullivan S."/>
            <person name="Sone E.D."/>
            <person name="Koren S."/>
            <person name="Silverstein K.A.T."/>
            <person name="Beckman K.B."/>
            <person name="Gohl D.M."/>
        </authorList>
    </citation>
    <scope>NUCLEOTIDE SEQUENCE</scope>
    <source>
        <strain evidence="2">Duluth1</strain>
        <tissue evidence="2">Whole animal</tissue>
    </source>
</reference>
<evidence type="ECO:0000256" key="1">
    <source>
        <dbReference type="SAM" id="MobiDB-lite"/>
    </source>
</evidence>
<feature type="compositionally biased region" description="Polar residues" evidence="1">
    <location>
        <begin position="87"/>
        <end position="98"/>
    </location>
</feature>
<keyword evidence="3" id="KW-1185">Reference proteome</keyword>
<feature type="region of interest" description="Disordered" evidence="1">
    <location>
        <begin position="87"/>
        <end position="135"/>
    </location>
</feature>
<evidence type="ECO:0000313" key="3">
    <source>
        <dbReference type="Proteomes" id="UP000828390"/>
    </source>
</evidence>
<gene>
    <name evidence="2" type="ORF">DPMN_013160</name>
</gene>
<proteinExistence type="predicted"/>
<comment type="caution">
    <text evidence="2">The sequence shown here is derived from an EMBL/GenBank/DDBJ whole genome shotgun (WGS) entry which is preliminary data.</text>
</comment>
<dbReference type="AlphaFoldDB" id="A0A9D4S257"/>
<organism evidence="2 3">
    <name type="scientific">Dreissena polymorpha</name>
    <name type="common">Zebra mussel</name>
    <name type="synonym">Mytilus polymorpha</name>
    <dbReference type="NCBI Taxonomy" id="45954"/>
    <lineage>
        <taxon>Eukaryota</taxon>
        <taxon>Metazoa</taxon>
        <taxon>Spiralia</taxon>
        <taxon>Lophotrochozoa</taxon>
        <taxon>Mollusca</taxon>
        <taxon>Bivalvia</taxon>
        <taxon>Autobranchia</taxon>
        <taxon>Heteroconchia</taxon>
        <taxon>Euheterodonta</taxon>
        <taxon>Imparidentia</taxon>
        <taxon>Neoheterodontei</taxon>
        <taxon>Myida</taxon>
        <taxon>Dreissenoidea</taxon>
        <taxon>Dreissenidae</taxon>
        <taxon>Dreissena</taxon>
    </lineage>
</organism>
<evidence type="ECO:0000313" key="2">
    <source>
        <dbReference type="EMBL" id="KAH3889111.1"/>
    </source>
</evidence>
<sequence>MVPAEVFENIGDSQSSGATVEGGIQSDVFQEKEHQLVKRKNVSVRKPYRAVSKLVSCKELTSDNVMNAVQQHEQAIKRPYKTVAKSVQTRSYKTTSKQCVKRKAPERNHIVDSPKPGPSRINVIPDTSSDDDDDGDDETCCVCDRFQTEEQAACVSLTFVKWARCDGIRNGMPCLHWTHLGYCTPVKVVRRGDEFYCPHCQKPKE</sequence>
<dbReference type="Proteomes" id="UP000828390">
    <property type="component" value="Unassembled WGS sequence"/>
</dbReference>
<protein>
    <submittedName>
        <fullName evidence="2">Uncharacterized protein</fullName>
    </submittedName>
</protein>
<dbReference type="EMBL" id="JAIWYP010000001">
    <property type="protein sequence ID" value="KAH3889111.1"/>
    <property type="molecule type" value="Genomic_DNA"/>
</dbReference>